<organism evidence="2 3">
    <name type="scientific">Paenibacillus macerans</name>
    <name type="common">Bacillus macerans</name>
    <dbReference type="NCBI Taxonomy" id="44252"/>
    <lineage>
        <taxon>Bacteria</taxon>
        <taxon>Bacillati</taxon>
        <taxon>Bacillota</taxon>
        <taxon>Bacilli</taxon>
        <taxon>Bacillales</taxon>
        <taxon>Paenibacillaceae</taxon>
        <taxon>Paenibacillus</taxon>
    </lineage>
</organism>
<protein>
    <submittedName>
        <fullName evidence="2">Pilus assembly protein CpaF</fullName>
    </submittedName>
</protein>
<sequence>MLPGFEPESAGACGASGGAGGTREGGLGLNDKIVNLLLIVLISLLALLFLWVRARAAAGGPGISKAGDDRYSFPALIEYVKRSLHELSRSHANDWGMGEETWNRRVKARAELRKALRGCTYGDVQDKRYVKSFIKDLLAHGYGVGEDNIDRIIPFGDRDRLTVQDRFDIVLYLYKLNFGTDGLSRLIEEYGLDAPKAPKAEEGTFVYEINAEDMDRIFYREYRLLTFREKLDLVVQRIYQAYKGFSVVDELLGQRIDGVSGGVSGIPAHMAAIPAEGGQEAEKDALRRTDEDGEEVSRSWDSVWIFYKGKSVRLSFLSFGSEAELKRVCQNIYKFNLPGQLSEANGYKVNEMKDGSRVVVVRPPFAESWAFFVRKFDVKNAVLEQLIQGENAPLPIELLKFLMKGSRITAITGSQGSGKTTLLMALVKHIYASYTLRVQEMSFELNLRRIYTGRNILSFRETDYVSGQAGLDLQKKTDGTVNILGEVATDEVAAWMVQMAQVASLFTLFTHHAKTFRDLMESLRNSLLKTGVFRDERVAELQVASAIDFDVHLRRDMSGKRYIERITECCRPDEKEAGEPGANDETGGGLVYGAMPYRRGYSERVIVEYRDGCYVAVQPISKRCREAMIREMTPEDAASFGRFAKAYWGEKIGA</sequence>
<evidence type="ECO:0000313" key="2">
    <source>
        <dbReference type="EMBL" id="MUG23440.1"/>
    </source>
</evidence>
<reference evidence="2 3" key="1">
    <citation type="submission" date="2019-11" db="EMBL/GenBank/DDBJ databases">
        <title>Draft genome sequences of five Paenibacillus species of dairy origin.</title>
        <authorList>
            <person name="Olajide A.M."/>
            <person name="Chen S."/>
            <person name="Lapointe G."/>
        </authorList>
    </citation>
    <scope>NUCLEOTIDE SEQUENCE [LARGE SCALE GENOMIC DNA]</scope>
    <source>
        <strain evidence="2 3">3CT49</strain>
    </source>
</reference>
<proteinExistence type="predicted"/>
<comment type="caution">
    <text evidence="2">The sequence shown here is derived from an EMBL/GenBank/DDBJ whole genome shotgun (WGS) entry which is preliminary data.</text>
</comment>
<name>A0A6N8EXC5_PAEMA</name>
<dbReference type="Gene3D" id="3.40.50.300">
    <property type="entry name" value="P-loop containing nucleotide triphosphate hydrolases"/>
    <property type="match status" value="1"/>
</dbReference>
<evidence type="ECO:0000313" key="3">
    <source>
        <dbReference type="Proteomes" id="UP000442469"/>
    </source>
</evidence>
<keyword evidence="1" id="KW-1133">Transmembrane helix</keyword>
<gene>
    <name evidence="2" type="ORF">GNQ08_13630</name>
</gene>
<dbReference type="AlphaFoldDB" id="A0A6N8EXC5"/>
<feature type="transmembrane region" description="Helical" evidence="1">
    <location>
        <begin position="33"/>
        <end position="52"/>
    </location>
</feature>
<dbReference type="Proteomes" id="UP000442469">
    <property type="component" value="Unassembled WGS sequence"/>
</dbReference>
<dbReference type="EMBL" id="WNZZ01000008">
    <property type="protein sequence ID" value="MUG23440.1"/>
    <property type="molecule type" value="Genomic_DNA"/>
</dbReference>
<keyword evidence="1" id="KW-0472">Membrane</keyword>
<keyword evidence="1" id="KW-0812">Transmembrane</keyword>
<accession>A0A6N8EXC5</accession>
<evidence type="ECO:0000256" key="1">
    <source>
        <dbReference type="SAM" id="Phobius"/>
    </source>
</evidence>
<dbReference type="InterPro" id="IPR027417">
    <property type="entry name" value="P-loop_NTPase"/>
</dbReference>
<dbReference type="SUPFAM" id="SSF52540">
    <property type="entry name" value="P-loop containing nucleoside triphosphate hydrolases"/>
    <property type="match status" value="1"/>
</dbReference>